<feature type="region of interest" description="Disordered" evidence="1">
    <location>
        <begin position="212"/>
        <end position="262"/>
    </location>
</feature>
<evidence type="ECO:0000313" key="3">
    <source>
        <dbReference type="Proteomes" id="UP000242188"/>
    </source>
</evidence>
<dbReference type="AlphaFoldDB" id="A0A210Q8W2"/>
<keyword evidence="3" id="KW-1185">Reference proteome</keyword>
<evidence type="ECO:0000256" key="1">
    <source>
        <dbReference type="SAM" id="MobiDB-lite"/>
    </source>
</evidence>
<sequence length="658" mass="74140">MTNLDVFFKDDLLKSPFFTFSPKEGTLQHVSDDAAMNPFTSVRDGLIWNPFNPAASEDESGYLVPKSSQQYERAAFNSGNNTQSRVSEPRKWSSSNPFQKENFAFELQFPDDNKIETLNPKAFECCLLNCEEGVIKQSTDSKAEEAKQFGPWEYDDVISYKGNSGRHVRDELVLNPFVPATSENEQTKETNACQYSIGGVFDYSRMREHQLRKHDEDESGYFVPKSSQQYERTAFNSGNNTQSREKHQRKELSDNEKDDYIRMGPARNTKFSCEYKSHQNKVDENQRRHQKADLKYDTVENTGVSDTCRRSLLSQRSLSDSAIYKEVDVDDSKTRTCGKYEHSERKQVKTSSSKDNIECKAKRSLWSRLAKCIVKNSKQTSIEHVNWQTKLVCACGGSCERIDSLALSSDGHIWVSFLHCSWVSVYVHEYIPVRKFDAGCIVDCLAVSPAGVLYISCPTKKQILMLSKNLELIIMGHFNKLHPRGLAISPIDGSVVACMTSQMVGNVMKGPSKNCLMKFPGKKANEKGQVLNKEHFLGYPLRLAINVNGYILVSDFGLKCIFVVSQEGHMLNVFSTVGDRPFCQVHSLTSGESFYVVHGGRGQLSITRLGEYRGTVVETTTSRRLDPDIYCKVRATAVVQNGQLAVTSGTIIKYVSPD</sequence>
<name>A0A210Q8W2_MIZYE</name>
<feature type="compositionally biased region" description="Basic and acidic residues" evidence="1">
    <location>
        <begin position="243"/>
        <end position="261"/>
    </location>
</feature>
<dbReference type="SUPFAM" id="SSF101898">
    <property type="entry name" value="NHL repeat"/>
    <property type="match status" value="1"/>
</dbReference>
<protein>
    <submittedName>
        <fullName evidence="2">Uncharacterized protein</fullName>
    </submittedName>
</protein>
<organism evidence="2 3">
    <name type="scientific">Mizuhopecten yessoensis</name>
    <name type="common">Japanese scallop</name>
    <name type="synonym">Patinopecten yessoensis</name>
    <dbReference type="NCBI Taxonomy" id="6573"/>
    <lineage>
        <taxon>Eukaryota</taxon>
        <taxon>Metazoa</taxon>
        <taxon>Spiralia</taxon>
        <taxon>Lophotrochozoa</taxon>
        <taxon>Mollusca</taxon>
        <taxon>Bivalvia</taxon>
        <taxon>Autobranchia</taxon>
        <taxon>Pteriomorphia</taxon>
        <taxon>Pectinida</taxon>
        <taxon>Pectinoidea</taxon>
        <taxon>Pectinidae</taxon>
        <taxon>Mizuhopecten</taxon>
    </lineage>
</organism>
<comment type="caution">
    <text evidence="2">The sequence shown here is derived from an EMBL/GenBank/DDBJ whole genome shotgun (WGS) entry which is preliminary data.</text>
</comment>
<dbReference type="InterPro" id="IPR011042">
    <property type="entry name" value="6-blade_b-propeller_TolB-like"/>
</dbReference>
<dbReference type="EMBL" id="NEDP02004560">
    <property type="protein sequence ID" value="OWF45155.1"/>
    <property type="molecule type" value="Genomic_DNA"/>
</dbReference>
<reference evidence="2 3" key="1">
    <citation type="journal article" date="2017" name="Nat. Ecol. Evol.">
        <title>Scallop genome provides insights into evolution of bilaterian karyotype and development.</title>
        <authorList>
            <person name="Wang S."/>
            <person name="Zhang J."/>
            <person name="Jiao W."/>
            <person name="Li J."/>
            <person name="Xun X."/>
            <person name="Sun Y."/>
            <person name="Guo X."/>
            <person name="Huan P."/>
            <person name="Dong B."/>
            <person name="Zhang L."/>
            <person name="Hu X."/>
            <person name="Sun X."/>
            <person name="Wang J."/>
            <person name="Zhao C."/>
            <person name="Wang Y."/>
            <person name="Wang D."/>
            <person name="Huang X."/>
            <person name="Wang R."/>
            <person name="Lv J."/>
            <person name="Li Y."/>
            <person name="Zhang Z."/>
            <person name="Liu B."/>
            <person name="Lu W."/>
            <person name="Hui Y."/>
            <person name="Liang J."/>
            <person name="Zhou Z."/>
            <person name="Hou R."/>
            <person name="Li X."/>
            <person name="Liu Y."/>
            <person name="Li H."/>
            <person name="Ning X."/>
            <person name="Lin Y."/>
            <person name="Zhao L."/>
            <person name="Xing Q."/>
            <person name="Dou J."/>
            <person name="Li Y."/>
            <person name="Mao J."/>
            <person name="Guo H."/>
            <person name="Dou H."/>
            <person name="Li T."/>
            <person name="Mu C."/>
            <person name="Jiang W."/>
            <person name="Fu Q."/>
            <person name="Fu X."/>
            <person name="Miao Y."/>
            <person name="Liu J."/>
            <person name="Yu Q."/>
            <person name="Li R."/>
            <person name="Liao H."/>
            <person name="Li X."/>
            <person name="Kong Y."/>
            <person name="Jiang Z."/>
            <person name="Chourrout D."/>
            <person name="Li R."/>
            <person name="Bao Z."/>
        </authorList>
    </citation>
    <scope>NUCLEOTIDE SEQUENCE [LARGE SCALE GENOMIC DNA]</scope>
    <source>
        <strain evidence="2 3">PY_sf001</strain>
    </source>
</reference>
<proteinExistence type="predicted"/>
<feature type="region of interest" description="Disordered" evidence="1">
    <location>
        <begin position="76"/>
        <end position="95"/>
    </location>
</feature>
<accession>A0A210Q8W2</accession>
<dbReference type="Gene3D" id="2.120.10.30">
    <property type="entry name" value="TolB, C-terminal domain"/>
    <property type="match status" value="1"/>
</dbReference>
<feature type="compositionally biased region" description="Polar residues" evidence="1">
    <location>
        <begin position="225"/>
        <end position="242"/>
    </location>
</feature>
<evidence type="ECO:0000313" key="2">
    <source>
        <dbReference type="EMBL" id="OWF45155.1"/>
    </source>
</evidence>
<gene>
    <name evidence="2" type="ORF">KP79_PYT24724</name>
</gene>
<dbReference type="Proteomes" id="UP000242188">
    <property type="component" value="Unassembled WGS sequence"/>
</dbReference>